<name>A0A0C3G0B5_PILCF</name>
<evidence type="ECO:0000313" key="1">
    <source>
        <dbReference type="EMBL" id="KIM89605.1"/>
    </source>
</evidence>
<proteinExistence type="predicted"/>
<accession>A0A0C3G0B5</accession>
<dbReference type="OrthoDB" id="3248529at2759"/>
<reference evidence="1 2" key="1">
    <citation type="submission" date="2014-04" db="EMBL/GenBank/DDBJ databases">
        <authorList>
            <consortium name="DOE Joint Genome Institute"/>
            <person name="Kuo A."/>
            <person name="Tarkka M."/>
            <person name="Buscot F."/>
            <person name="Kohler A."/>
            <person name="Nagy L.G."/>
            <person name="Floudas D."/>
            <person name="Copeland A."/>
            <person name="Barry K.W."/>
            <person name="Cichocki N."/>
            <person name="Veneault-Fourrey C."/>
            <person name="LaButti K."/>
            <person name="Lindquist E.A."/>
            <person name="Lipzen A."/>
            <person name="Lundell T."/>
            <person name="Morin E."/>
            <person name="Murat C."/>
            <person name="Sun H."/>
            <person name="Tunlid A."/>
            <person name="Henrissat B."/>
            <person name="Grigoriev I.V."/>
            <person name="Hibbett D.S."/>
            <person name="Martin F."/>
            <person name="Nordberg H.P."/>
            <person name="Cantor M.N."/>
            <person name="Hua S.X."/>
        </authorList>
    </citation>
    <scope>NUCLEOTIDE SEQUENCE [LARGE SCALE GENOMIC DNA]</scope>
    <source>
        <strain evidence="1 2">F 1598</strain>
    </source>
</reference>
<dbReference type="PANTHER" id="PTHR33050">
    <property type="entry name" value="REVERSE TRANSCRIPTASE DOMAIN-CONTAINING PROTEIN"/>
    <property type="match status" value="1"/>
</dbReference>
<dbReference type="AlphaFoldDB" id="A0A0C3G0B5"/>
<reference evidence="2" key="2">
    <citation type="submission" date="2015-01" db="EMBL/GenBank/DDBJ databases">
        <title>Evolutionary Origins and Diversification of the Mycorrhizal Mutualists.</title>
        <authorList>
            <consortium name="DOE Joint Genome Institute"/>
            <consortium name="Mycorrhizal Genomics Consortium"/>
            <person name="Kohler A."/>
            <person name="Kuo A."/>
            <person name="Nagy L.G."/>
            <person name="Floudas D."/>
            <person name="Copeland A."/>
            <person name="Barry K.W."/>
            <person name="Cichocki N."/>
            <person name="Veneault-Fourrey C."/>
            <person name="LaButti K."/>
            <person name="Lindquist E.A."/>
            <person name="Lipzen A."/>
            <person name="Lundell T."/>
            <person name="Morin E."/>
            <person name="Murat C."/>
            <person name="Riley R."/>
            <person name="Ohm R."/>
            <person name="Sun H."/>
            <person name="Tunlid A."/>
            <person name="Henrissat B."/>
            <person name="Grigoriev I.V."/>
            <person name="Hibbett D.S."/>
            <person name="Martin F."/>
        </authorList>
    </citation>
    <scope>NUCLEOTIDE SEQUENCE [LARGE SCALE GENOMIC DNA]</scope>
    <source>
        <strain evidence="2">F 1598</strain>
    </source>
</reference>
<sequence length="283" mass="31461">MRPLAIVQRYIGFDWNLDSRTVALPVEKLSKIFHLIEQWLKPGQSFIARDAASLHGKLVHVSCIFPLIRPFLRSIATFALSYKSPMAKLQAPPPLQADLSWVQFILKSLPNEMPLAPAQLVDLQWWGDASTSFGIGVVVGSHWAVWKWAPSFRVGPRQAFDIGWAEAVAVELGLRIMISLNFLSTSCIAGHTFLVRSDNAGIVCVTNKGQSRNLETNKILKHIYSLQAKQRIRLKSVHVTSRDNISDALSRGAIQEFLAGFPAVNIRVSPPLPDHLADKLISL</sequence>
<evidence type="ECO:0008006" key="3">
    <source>
        <dbReference type="Google" id="ProtNLM"/>
    </source>
</evidence>
<gene>
    <name evidence="1" type="ORF">PILCRDRAFT_60330</name>
</gene>
<organism evidence="1 2">
    <name type="scientific">Piloderma croceum (strain F 1598)</name>
    <dbReference type="NCBI Taxonomy" id="765440"/>
    <lineage>
        <taxon>Eukaryota</taxon>
        <taxon>Fungi</taxon>
        <taxon>Dikarya</taxon>
        <taxon>Basidiomycota</taxon>
        <taxon>Agaricomycotina</taxon>
        <taxon>Agaricomycetes</taxon>
        <taxon>Agaricomycetidae</taxon>
        <taxon>Atheliales</taxon>
        <taxon>Atheliaceae</taxon>
        <taxon>Piloderma</taxon>
    </lineage>
</organism>
<evidence type="ECO:0000313" key="2">
    <source>
        <dbReference type="Proteomes" id="UP000054166"/>
    </source>
</evidence>
<keyword evidence="2" id="KW-1185">Reference proteome</keyword>
<dbReference type="PANTHER" id="PTHR33050:SF7">
    <property type="entry name" value="RIBONUCLEASE H"/>
    <property type="match status" value="1"/>
</dbReference>
<dbReference type="EMBL" id="KN832974">
    <property type="protein sequence ID" value="KIM89605.1"/>
    <property type="molecule type" value="Genomic_DNA"/>
</dbReference>
<dbReference type="Proteomes" id="UP000054166">
    <property type="component" value="Unassembled WGS sequence"/>
</dbReference>
<dbReference type="InterPro" id="IPR052055">
    <property type="entry name" value="Hepadnavirus_pol/RT"/>
</dbReference>
<dbReference type="STRING" id="765440.A0A0C3G0B5"/>
<dbReference type="InParanoid" id="A0A0C3G0B5"/>
<protein>
    <recommendedName>
        <fullName evidence="3">RNase H type-1 domain-containing protein</fullName>
    </recommendedName>
</protein>
<dbReference type="HOGENOM" id="CLU_066701_1_0_1"/>